<keyword evidence="4" id="KW-1185">Reference proteome</keyword>
<keyword evidence="1" id="KW-0472">Membrane</keyword>
<name>A0A6A6AJD7_9PLEO</name>
<dbReference type="Proteomes" id="UP000799771">
    <property type="component" value="Unassembled WGS sequence"/>
</dbReference>
<evidence type="ECO:0000313" key="4">
    <source>
        <dbReference type="Proteomes" id="UP000799771"/>
    </source>
</evidence>
<reference evidence="3" key="1">
    <citation type="journal article" date="2020" name="Stud. Mycol.">
        <title>101 Dothideomycetes genomes: a test case for predicting lifestyles and emergence of pathogens.</title>
        <authorList>
            <person name="Haridas S."/>
            <person name="Albert R."/>
            <person name="Binder M."/>
            <person name="Bloem J."/>
            <person name="Labutti K."/>
            <person name="Salamov A."/>
            <person name="Andreopoulos B."/>
            <person name="Baker S."/>
            <person name="Barry K."/>
            <person name="Bills G."/>
            <person name="Bluhm B."/>
            <person name="Cannon C."/>
            <person name="Castanera R."/>
            <person name="Culley D."/>
            <person name="Daum C."/>
            <person name="Ezra D."/>
            <person name="Gonzalez J."/>
            <person name="Henrissat B."/>
            <person name="Kuo A."/>
            <person name="Liang C."/>
            <person name="Lipzen A."/>
            <person name="Lutzoni F."/>
            <person name="Magnuson J."/>
            <person name="Mondo S."/>
            <person name="Nolan M."/>
            <person name="Ohm R."/>
            <person name="Pangilinan J."/>
            <person name="Park H.-J."/>
            <person name="Ramirez L."/>
            <person name="Alfaro M."/>
            <person name="Sun H."/>
            <person name="Tritt A."/>
            <person name="Yoshinaga Y."/>
            <person name="Zwiers L.-H."/>
            <person name="Turgeon B."/>
            <person name="Goodwin S."/>
            <person name="Spatafora J."/>
            <person name="Crous P."/>
            <person name="Grigoriev I."/>
        </authorList>
    </citation>
    <scope>NUCLEOTIDE SEQUENCE</scope>
    <source>
        <strain evidence="3">CBS 119687</strain>
    </source>
</reference>
<gene>
    <name evidence="3" type="ORF">P153DRAFT_384435</name>
</gene>
<keyword evidence="2" id="KW-0732">Signal</keyword>
<evidence type="ECO:0000256" key="1">
    <source>
        <dbReference type="SAM" id="Phobius"/>
    </source>
</evidence>
<feature type="chain" id="PRO_5025650353" evidence="2">
    <location>
        <begin position="19"/>
        <end position="129"/>
    </location>
</feature>
<dbReference type="GeneID" id="54410771"/>
<accession>A0A6A6AJD7</accession>
<dbReference type="AlphaFoldDB" id="A0A6A6AJD7"/>
<evidence type="ECO:0000313" key="3">
    <source>
        <dbReference type="EMBL" id="KAF2131215.1"/>
    </source>
</evidence>
<dbReference type="RefSeq" id="XP_033525602.1">
    <property type="nucleotide sequence ID" value="XM_033670339.1"/>
</dbReference>
<feature type="transmembrane region" description="Helical" evidence="1">
    <location>
        <begin position="42"/>
        <end position="64"/>
    </location>
</feature>
<dbReference type="OrthoDB" id="3795151at2759"/>
<sequence>MSYTKLLPSIILVSLAYGWPVPSDVPLDQPQAPKTRPDPWSTEAILTLIGICTAIACFVMGLVLPKWRSWLCIPFKRHTQRLSEPTHSMSGEQTRRLRLQEEYNAWLEFKDYNAFLEFKDWLELRGVNH</sequence>
<keyword evidence="1" id="KW-1133">Transmembrane helix</keyword>
<evidence type="ECO:0000256" key="2">
    <source>
        <dbReference type="SAM" id="SignalP"/>
    </source>
</evidence>
<feature type="signal peptide" evidence="2">
    <location>
        <begin position="1"/>
        <end position="18"/>
    </location>
</feature>
<proteinExistence type="predicted"/>
<dbReference type="EMBL" id="ML977503">
    <property type="protein sequence ID" value="KAF2131215.1"/>
    <property type="molecule type" value="Genomic_DNA"/>
</dbReference>
<organism evidence="3 4">
    <name type="scientific">Dothidotthia symphoricarpi CBS 119687</name>
    <dbReference type="NCBI Taxonomy" id="1392245"/>
    <lineage>
        <taxon>Eukaryota</taxon>
        <taxon>Fungi</taxon>
        <taxon>Dikarya</taxon>
        <taxon>Ascomycota</taxon>
        <taxon>Pezizomycotina</taxon>
        <taxon>Dothideomycetes</taxon>
        <taxon>Pleosporomycetidae</taxon>
        <taxon>Pleosporales</taxon>
        <taxon>Dothidotthiaceae</taxon>
        <taxon>Dothidotthia</taxon>
    </lineage>
</organism>
<protein>
    <submittedName>
        <fullName evidence="3">Uncharacterized protein</fullName>
    </submittedName>
</protein>
<keyword evidence="1" id="KW-0812">Transmembrane</keyword>